<dbReference type="PROSITE" id="PS00162">
    <property type="entry name" value="ALPHA_CA_1"/>
    <property type="match status" value="1"/>
</dbReference>
<dbReference type="eggNOG" id="KOG0382">
    <property type="taxonomic scope" value="Eukaryota"/>
</dbReference>
<keyword evidence="7" id="KW-1185">Reference proteome</keyword>
<dbReference type="InterPro" id="IPR023561">
    <property type="entry name" value="Carbonic_anhydrase_a-class"/>
</dbReference>
<evidence type="ECO:0000256" key="4">
    <source>
        <dbReference type="RuleBase" id="RU367011"/>
    </source>
</evidence>
<dbReference type="CDD" id="cd00326">
    <property type="entry name" value="alpha_CA"/>
    <property type="match status" value="1"/>
</dbReference>
<evidence type="ECO:0000256" key="3">
    <source>
        <dbReference type="ARBA" id="ARBA00022833"/>
    </source>
</evidence>
<dbReference type="AlphaFoldDB" id="T1HFH7"/>
<name>T1HFH7_RHOPR</name>
<evidence type="ECO:0000313" key="6">
    <source>
        <dbReference type="EnsemblMetazoa" id="RPRC002799-PA"/>
    </source>
</evidence>
<feature type="compositionally biased region" description="Acidic residues" evidence="5">
    <location>
        <begin position="357"/>
        <end position="366"/>
    </location>
</feature>
<dbReference type="InterPro" id="IPR001148">
    <property type="entry name" value="CA_dom"/>
</dbReference>
<comment type="function">
    <text evidence="4">Reversible hydration of carbon dioxide.</text>
</comment>
<dbReference type="InterPro" id="IPR036398">
    <property type="entry name" value="CA_dom_sf"/>
</dbReference>
<keyword evidence="2 4" id="KW-0479">Metal-binding</keyword>
<reference evidence="6" key="1">
    <citation type="submission" date="2015-05" db="UniProtKB">
        <authorList>
            <consortium name="EnsemblMetazoa"/>
        </authorList>
    </citation>
    <scope>IDENTIFICATION</scope>
</reference>
<sequence>MDIEVQPEEPPPVSKKRELKQEPLSLTPEKVIEILNGEPTCESPVDLSLLYEQLVHIRIPPLQWNNFTLTPEQLKLTNTSYSVVLTGQWQYGEMPFISGGPLLDDYVFSQIHFHWGGIVQEDSPSKKCNKIWILSGSEHSVDHDQYPFEMHVVFHKRSCESHEAAKSVADGIVILVYLCADVTEEPNPYLEPITRNIRKFFEAFTIMPVELVPLCTIVPMFTDDYLLYASYMKYKCNHRILWLISRESFPISLYQLCKFQSVRNKHSQPITNPFRQVQPLEERSMFLVNPSRTLESLIHFREDLTTVQEFFDEGSADVKSKEEGENAAGAKVIEKVPVIKKKKKMKKKKGKKKLSSLEEDSSADLE</sequence>
<evidence type="ECO:0000256" key="2">
    <source>
        <dbReference type="ARBA" id="ARBA00022723"/>
    </source>
</evidence>
<dbReference type="Pfam" id="PF00194">
    <property type="entry name" value="Carb_anhydrase"/>
    <property type="match status" value="1"/>
</dbReference>
<keyword evidence="3 4" id="KW-0862">Zinc</keyword>
<evidence type="ECO:0000256" key="1">
    <source>
        <dbReference type="ARBA" id="ARBA00010718"/>
    </source>
</evidence>
<feature type="region of interest" description="Disordered" evidence="5">
    <location>
        <begin position="343"/>
        <end position="366"/>
    </location>
</feature>
<protein>
    <recommendedName>
        <fullName evidence="4">Carbonic anhydrase</fullName>
        <ecNumber evidence="4">4.2.1.1</ecNumber>
    </recommendedName>
</protein>
<feature type="compositionally biased region" description="Basic residues" evidence="5">
    <location>
        <begin position="343"/>
        <end position="354"/>
    </location>
</feature>
<dbReference type="Proteomes" id="UP000015103">
    <property type="component" value="Unassembled WGS sequence"/>
</dbReference>
<dbReference type="GO" id="GO:0008270">
    <property type="term" value="F:zinc ion binding"/>
    <property type="evidence" value="ECO:0007669"/>
    <property type="project" value="UniProtKB-UniRule"/>
</dbReference>
<dbReference type="SUPFAM" id="SSF51069">
    <property type="entry name" value="Carbonic anhydrase"/>
    <property type="match status" value="1"/>
</dbReference>
<dbReference type="Gene3D" id="3.10.200.10">
    <property type="entry name" value="Alpha carbonic anhydrase"/>
    <property type="match status" value="1"/>
</dbReference>
<dbReference type="EMBL" id="ACPB03018001">
    <property type="status" value="NOT_ANNOTATED_CDS"/>
    <property type="molecule type" value="Genomic_DNA"/>
</dbReference>
<dbReference type="PANTHER" id="PTHR18952">
    <property type="entry name" value="CARBONIC ANHYDRASE"/>
    <property type="match status" value="1"/>
</dbReference>
<comment type="cofactor">
    <cofactor evidence="4">
        <name>Zn(2+)</name>
        <dbReference type="ChEBI" id="CHEBI:29105"/>
    </cofactor>
</comment>
<keyword evidence="4" id="KW-0456">Lyase</keyword>
<dbReference type="STRING" id="13249.T1HFH7"/>
<comment type="catalytic activity">
    <reaction evidence="4">
        <text>hydrogencarbonate + H(+) = CO2 + H2O</text>
        <dbReference type="Rhea" id="RHEA:10748"/>
        <dbReference type="ChEBI" id="CHEBI:15377"/>
        <dbReference type="ChEBI" id="CHEBI:15378"/>
        <dbReference type="ChEBI" id="CHEBI:16526"/>
        <dbReference type="ChEBI" id="CHEBI:17544"/>
        <dbReference type="EC" id="4.2.1.1"/>
    </reaction>
</comment>
<dbReference type="HOGENOM" id="CLU_757188_0_0_1"/>
<dbReference type="SMART" id="SM01057">
    <property type="entry name" value="Carb_anhydrase"/>
    <property type="match status" value="1"/>
</dbReference>
<dbReference type="PANTHER" id="PTHR18952:SF233">
    <property type="entry name" value="CARBONIC ANHYDRASE 14"/>
    <property type="match status" value="1"/>
</dbReference>
<comment type="similarity">
    <text evidence="1 4">Belongs to the alpha-carbonic anhydrase family.</text>
</comment>
<dbReference type="OMA" id="CESHEAA"/>
<proteinExistence type="inferred from homology"/>
<dbReference type="PROSITE" id="PS51144">
    <property type="entry name" value="ALPHA_CA_2"/>
    <property type="match status" value="1"/>
</dbReference>
<organism evidence="6 7">
    <name type="scientific">Rhodnius prolixus</name>
    <name type="common">Triatomid bug</name>
    <dbReference type="NCBI Taxonomy" id="13249"/>
    <lineage>
        <taxon>Eukaryota</taxon>
        <taxon>Metazoa</taxon>
        <taxon>Ecdysozoa</taxon>
        <taxon>Arthropoda</taxon>
        <taxon>Hexapoda</taxon>
        <taxon>Insecta</taxon>
        <taxon>Pterygota</taxon>
        <taxon>Neoptera</taxon>
        <taxon>Paraneoptera</taxon>
        <taxon>Hemiptera</taxon>
        <taxon>Heteroptera</taxon>
        <taxon>Panheteroptera</taxon>
        <taxon>Cimicomorpha</taxon>
        <taxon>Reduviidae</taxon>
        <taxon>Triatominae</taxon>
        <taxon>Rhodnius</taxon>
    </lineage>
</organism>
<dbReference type="EnsemblMetazoa" id="RPRC002799-RA">
    <property type="protein sequence ID" value="RPRC002799-PA"/>
    <property type="gene ID" value="RPRC002799"/>
</dbReference>
<evidence type="ECO:0000256" key="5">
    <source>
        <dbReference type="SAM" id="MobiDB-lite"/>
    </source>
</evidence>
<dbReference type="GO" id="GO:0005737">
    <property type="term" value="C:cytoplasm"/>
    <property type="evidence" value="ECO:0007669"/>
    <property type="project" value="TreeGrafter"/>
</dbReference>
<dbReference type="GO" id="GO:0004089">
    <property type="term" value="F:carbonate dehydratase activity"/>
    <property type="evidence" value="ECO:0007669"/>
    <property type="project" value="UniProtKB-UniRule"/>
</dbReference>
<dbReference type="InParanoid" id="T1HFH7"/>
<dbReference type="VEuPathDB" id="VectorBase:RPRC002799"/>
<evidence type="ECO:0000313" key="7">
    <source>
        <dbReference type="Proteomes" id="UP000015103"/>
    </source>
</evidence>
<accession>T1HFH7</accession>
<dbReference type="EC" id="4.2.1.1" evidence="4"/>
<dbReference type="InterPro" id="IPR018338">
    <property type="entry name" value="Carbonic_anhydrase_a-class_CS"/>
</dbReference>